<comment type="caution">
    <text evidence="2">The sequence shown here is derived from an EMBL/GenBank/DDBJ whole genome shotgun (WGS) entry which is preliminary data.</text>
</comment>
<reference evidence="2 3" key="1">
    <citation type="submission" date="2024-01" db="EMBL/GenBank/DDBJ databases">
        <title>Seven novel Bacillus-like species.</title>
        <authorList>
            <person name="Liu G."/>
        </authorList>
    </citation>
    <scope>NUCLEOTIDE SEQUENCE [LARGE SCALE GENOMIC DNA]</scope>
    <source>
        <strain evidence="2 3">FJAT-53711</strain>
    </source>
</reference>
<evidence type="ECO:0000259" key="1">
    <source>
        <dbReference type="Pfam" id="PF01266"/>
    </source>
</evidence>
<keyword evidence="3" id="KW-1185">Reference proteome</keyword>
<dbReference type="SUPFAM" id="SSF51905">
    <property type="entry name" value="FAD/NAD(P)-binding domain"/>
    <property type="match status" value="1"/>
</dbReference>
<dbReference type="RefSeq" id="WP_336482623.1">
    <property type="nucleotide sequence ID" value="NZ_JBAWSV010000004.1"/>
</dbReference>
<protein>
    <submittedName>
        <fullName evidence="2">FAD-dependent oxidoreductase</fullName>
        <ecNumber evidence="2">1.-.-.-</ecNumber>
    </submittedName>
</protein>
<accession>A0ABU8FWW8</accession>
<name>A0ABU8FWW8_9BACI</name>
<dbReference type="PANTHER" id="PTHR13847:SF201">
    <property type="entry name" value="PUTATIBE OXIDOREDUCTASE"/>
    <property type="match status" value="1"/>
</dbReference>
<sequence length="400" mass="45368">MELLLGKLFWDEGISIPCYENLENDMICDVLIIGSGQGGAQLAYMLSAIGLHVAVVDKGKVASGSTLANTGLLQYTQDKSLTSFVHTFGEEKGVRAYRLCYNALDTLEQVVTKLDIDPEFIRRGSLYYASNKDDVSFLRKEYETLRYYDFPVEFFTEEDITKRYSFTKPAALYTRGDAEVNPYVLTHALIHTAQKNGAAIFEDTEIIHIKSVHKDTICYTKNGKKIISKAVIIATGYETQQIKKEANATLATSYAIVTNEQPNFEGWYEQSLIWETARPYLYCRTYKNRIIIGGLDEPSMLQKYGDTHLLHKRNLLVQITSKLFPQLKHVQAEYYWAAIFGGTHDGMPILKEDESIANLYYALSYGGNGTVYSMVFAKIFQELFAHGSSSDFEIFRRKKS</sequence>
<feature type="domain" description="FAD dependent oxidoreductase" evidence="1">
    <location>
        <begin position="29"/>
        <end position="382"/>
    </location>
</feature>
<proteinExistence type="predicted"/>
<dbReference type="Gene3D" id="3.50.50.60">
    <property type="entry name" value="FAD/NAD(P)-binding domain"/>
    <property type="match status" value="1"/>
</dbReference>
<dbReference type="EMBL" id="JBAWSV010000004">
    <property type="protein sequence ID" value="MEI4830291.1"/>
    <property type="molecule type" value="Genomic_DNA"/>
</dbReference>
<dbReference type="InterPro" id="IPR036188">
    <property type="entry name" value="FAD/NAD-bd_sf"/>
</dbReference>
<organism evidence="2 3">
    <name type="scientific">Bacillus yunxiaonensis</name>
    <dbReference type="NCBI Taxonomy" id="3127665"/>
    <lineage>
        <taxon>Bacteria</taxon>
        <taxon>Bacillati</taxon>
        <taxon>Bacillota</taxon>
        <taxon>Bacilli</taxon>
        <taxon>Bacillales</taxon>
        <taxon>Bacillaceae</taxon>
        <taxon>Bacillus</taxon>
    </lineage>
</organism>
<dbReference type="GO" id="GO:0016491">
    <property type="term" value="F:oxidoreductase activity"/>
    <property type="evidence" value="ECO:0007669"/>
    <property type="project" value="UniProtKB-KW"/>
</dbReference>
<dbReference type="Gene3D" id="3.30.9.10">
    <property type="entry name" value="D-Amino Acid Oxidase, subunit A, domain 2"/>
    <property type="match status" value="1"/>
</dbReference>
<dbReference type="PANTHER" id="PTHR13847">
    <property type="entry name" value="SARCOSINE DEHYDROGENASE-RELATED"/>
    <property type="match status" value="1"/>
</dbReference>
<dbReference type="Proteomes" id="UP001367922">
    <property type="component" value="Unassembled WGS sequence"/>
</dbReference>
<dbReference type="Pfam" id="PF01266">
    <property type="entry name" value="DAO"/>
    <property type="match status" value="1"/>
</dbReference>
<dbReference type="EC" id="1.-.-.-" evidence="2"/>
<dbReference type="InterPro" id="IPR006076">
    <property type="entry name" value="FAD-dep_OxRdtase"/>
</dbReference>
<evidence type="ECO:0000313" key="2">
    <source>
        <dbReference type="EMBL" id="MEI4830291.1"/>
    </source>
</evidence>
<evidence type="ECO:0000313" key="3">
    <source>
        <dbReference type="Proteomes" id="UP001367922"/>
    </source>
</evidence>
<keyword evidence="2" id="KW-0560">Oxidoreductase</keyword>
<gene>
    <name evidence="2" type="ORF">WAX78_12590</name>
</gene>